<dbReference type="GO" id="GO:0008610">
    <property type="term" value="P:lipid biosynthetic process"/>
    <property type="evidence" value="ECO:0007669"/>
    <property type="project" value="InterPro"/>
</dbReference>
<comment type="similarity">
    <text evidence="1">Belongs to the CFA/CMAS family.</text>
</comment>
<dbReference type="Gene3D" id="3.40.50.150">
    <property type="entry name" value="Vaccinia Virus protein VP39"/>
    <property type="match status" value="1"/>
</dbReference>
<sequence length="431" mass="49092">MNRPGQSLLSRLIFSRSEKRESKQQQHRASTDAFLGLLARLRSGHLVLTLPNKGVREFGNRTDLLHAEIQILDWSVFKQALSHGDIGFAESYIRGQWNTPDLKAVLELAIRNRTILEKAIYGSWLGSLAYRLRHWFRDNSKAGSRKNIHAHYDLGNAFYTLWLDPTMSYSSAWFSEGDQQSLMDAQRDKIKRILKSIRAKAGDQLLEIGCGWGGFMEEALRNNNQITGLTLSTEQKAFAESRLQQVSVEVGGLKKFEVRLQDYRDCTEQFDGIASIEMFEAVGENHWGEYFQTIAKRLKAGGRACIQTIVIAEDLFERYRHSTDFIQQYVFPGGMLPSPSKFKAAAASAGLVVESEFAFGADYAKTLCLWRDSFNQKIDEIYRLGFDEAFIRLWNFYLMYCAAGFSEKNIDVVQYTLKHQSNHLSGDALTP</sequence>
<dbReference type="Proteomes" id="UP000198104">
    <property type="component" value="Unassembled WGS sequence"/>
</dbReference>
<proteinExistence type="inferred from homology"/>
<dbReference type="InterPro" id="IPR050723">
    <property type="entry name" value="CFA/CMAS"/>
</dbReference>
<dbReference type="SUPFAM" id="SSF53335">
    <property type="entry name" value="S-adenosyl-L-methionine-dependent methyltransferases"/>
    <property type="match status" value="1"/>
</dbReference>
<keyword evidence="4" id="KW-0949">S-adenosyl-L-methionine</keyword>
<dbReference type="OrthoDB" id="9782855at2"/>
<evidence type="ECO:0000313" key="8">
    <source>
        <dbReference type="Proteomes" id="UP000198104"/>
    </source>
</evidence>
<protein>
    <submittedName>
        <fullName evidence="7">SAM-dependent methyltransferase</fullName>
    </submittedName>
</protein>
<evidence type="ECO:0000256" key="6">
    <source>
        <dbReference type="PIRSR" id="PIRSR003085-1"/>
    </source>
</evidence>
<name>A0A254Q1M2_9BURK</name>
<keyword evidence="8" id="KW-1185">Reference proteome</keyword>
<dbReference type="EMBL" id="NGUO01000002">
    <property type="protein sequence ID" value="OWS72434.1"/>
    <property type="molecule type" value="Genomic_DNA"/>
</dbReference>
<evidence type="ECO:0000256" key="5">
    <source>
        <dbReference type="ARBA" id="ARBA00023098"/>
    </source>
</evidence>
<gene>
    <name evidence="7" type="ORF">CBI30_01300</name>
</gene>
<dbReference type="InterPro" id="IPR003333">
    <property type="entry name" value="CMAS"/>
</dbReference>
<feature type="active site" evidence="6">
    <location>
        <position position="401"/>
    </location>
</feature>
<keyword evidence="3 7" id="KW-0808">Transferase</keyword>
<comment type="caution">
    <text evidence="7">The sequence shown here is derived from an EMBL/GenBank/DDBJ whole genome shotgun (WGS) entry which is preliminary data.</text>
</comment>
<organism evidence="7 8">
    <name type="scientific">Polynucleobacter aenigmaticus</name>
    <dbReference type="NCBI Taxonomy" id="1743164"/>
    <lineage>
        <taxon>Bacteria</taxon>
        <taxon>Pseudomonadati</taxon>
        <taxon>Pseudomonadota</taxon>
        <taxon>Betaproteobacteria</taxon>
        <taxon>Burkholderiales</taxon>
        <taxon>Burkholderiaceae</taxon>
        <taxon>Polynucleobacter</taxon>
    </lineage>
</organism>
<dbReference type="AlphaFoldDB" id="A0A254Q1M2"/>
<evidence type="ECO:0000256" key="2">
    <source>
        <dbReference type="ARBA" id="ARBA00022603"/>
    </source>
</evidence>
<dbReference type="PIRSF" id="PIRSF003085">
    <property type="entry name" value="CMAS"/>
    <property type="match status" value="1"/>
</dbReference>
<dbReference type="PANTHER" id="PTHR43667:SF2">
    <property type="entry name" value="FATTY ACID C-METHYL TRANSFERASE"/>
    <property type="match status" value="1"/>
</dbReference>
<evidence type="ECO:0000256" key="3">
    <source>
        <dbReference type="ARBA" id="ARBA00022679"/>
    </source>
</evidence>
<evidence type="ECO:0000256" key="1">
    <source>
        <dbReference type="ARBA" id="ARBA00010815"/>
    </source>
</evidence>
<dbReference type="GO" id="GO:0008168">
    <property type="term" value="F:methyltransferase activity"/>
    <property type="evidence" value="ECO:0007669"/>
    <property type="project" value="UniProtKB-KW"/>
</dbReference>
<reference evidence="7 8" key="1">
    <citation type="submission" date="2017-05" db="EMBL/GenBank/DDBJ databases">
        <title>Polynucleobacter sp. MWH-K35W1 isolated from the permanently anoxic monimolimnion of a meromictic lake.</title>
        <authorList>
            <person name="Hahn M.W."/>
        </authorList>
    </citation>
    <scope>NUCLEOTIDE SEQUENCE [LARGE SCALE GENOMIC DNA]</scope>
    <source>
        <strain evidence="7 8">MWH-K35W1</strain>
    </source>
</reference>
<dbReference type="RefSeq" id="WP_088526534.1">
    <property type="nucleotide sequence ID" value="NZ_NGUO01000002.1"/>
</dbReference>
<dbReference type="GO" id="GO:0032259">
    <property type="term" value="P:methylation"/>
    <property type="evidence" value="ECO:0007669"/>
    <property type="project" value="UniProtKB-KW"/>
</dbReference>
<accession>A0A254Q1M2</accession>
<dbReference type="InterPro" id="IPR029063">
    <property type="entry name" value="SAM-dependent_MTases_sf"/>
</dbReference>
<keyword evidence="5" id="KW-0443">Lipid metabolism</keyword>
<dbReference type="CDD" id="cd02440">
    <property type="entry name" value="AdoMet_MTases"/>
    <property type="match status" value="1"/>
</dbReference>
<dbReference type="Pfam" id="PF02353">
    <property type="entry name" value="CMAS"/>
    <property type="match status" value="1"/>
</dbReference>
<evidence type="ECO:0000313" key="7">
    <source>
        <dbReference type="EMBL" id="OWS72434.1"/>
    </source>
</evidence>
<dbReference type="PANTHER" id="PTHR43667">
    <property type="entry name" value="CYCLOPROPANE-FATTY-ACYL-PHOSPHOLIPID SYNTHASE"/>
    <property type="match status" value="1"/>
</dbReference>
<keyword evidence="2 7" id="KW-0489">Methyltransferase</keyword>
<evidence type="ECO:0000256" key="4">
    <source>
        <dbReference type="ARBA" id="ARBA00022691"/>
    </source>
</evidence>